<dbReference type="SUPFAM" id="SSF46955">
    <property type="entry name" value="Putative DNA-binding domain"/>
    <property type="match status" value="1"/>
</dbReference>
<dbReference type="Pfam" id="PF00376">
    <property type="entry name" value="MerR"/>
    <property type="match status" value="1"/>
</dbReference>
<evidence type="ECO:0000313" key="5">
    <source>
        <dbReference type="Proteomes" id="UP001597338"/>
    </source>
</evidence>
<dbReference type="InterPro" id="IPR000551">
    <property type="entry name" value="MerR-type_HTH_dom"/>
</dbReference>
<dbReference type="CDD" id="cd00592">
    <property type="entry name" value="HTH_MerR-like"/>
    <property type="match status" value="1"/>
</dbReference>
<keyword evidence="5" id="KW-1185">Reference proteome</keyword>
<dbReference type="Proteomes" id="UP001597338">
    <property type="component" value="Unassembled WGS sequence"/>
</dbReference>
<dbReference type="PROSITE" id="PS50937">
    <property type="entry name" value="HTH_MERR_2"/>
    <property type="match status" value="1"/>
</dbReference>
<accession>A0ABW4V902</accession>
<dbReference type="InterPro" id="IPR009061">
    <property type="entry name" value="DNA-bd_dom_put_sf"/>
</dbReference>
<dbReference type="EMBL" id="JBHUHF010000001">
    <property type="protein sequence ID" value="MFD2025795.1"/>
    <property type="molecule type" value="Genomic_DNA"/>
</dbReference>
<name>A0ABW4V902_9MICO</name>
<gene>
    <name evidence="4" type="ORF">ACFSL2_09765</name>
</gene>
<dbReference type="PANTHER" id="PTHR30204">
    <property type="entry name" value="REDOX-CYCLING DRUG-SENSING TRANSCRIPTIONAL ACTIVATOR SOXR"/>
    <property type="match status" value="1"/>
</dbReference>
<dbReference type="SMART" id="SM00422">
    <property type="entry name" value="HTH_MERR"/>
    <property type="match status" value="1"/>
</dbReference>
<sequence>MSGRASSGITIGQAAAFAGVTIKTVRHYHKLGLVAEPERDSSGYRRYGSDDLLRLVQVRTLAAAGVQLADISTLLDADAERFAAALTGVEQQLTDRIEHLTARRDTLHRLADDRALLPDRACAVLDRMPGLGFDPGYVAGQREALVLFRALVPEGFDSFVTQLEYRLDDPDFVHLTQRSWDALSWDPDDPRIEELASALADNLLAKPELLAVPAGFRARPDTAARYGMVNSHGQEEWPTSARLTSLVEDKLRAAGVPVPAGERNGERACADPPPHDVIGERTRRD</sequence>
<dbReference type="Gene3D" id="1.10.1660.10">
    <property type="match status" value="1"/>
</dbReference>
<evidence type="ECO:0000256" key="1">
    <source>
        <dbReference type="ARBA" id="ARBA00023125"/>
    </source>
</evidence>
<dbReference type="InterPro" id="IPR047057">
    <property type="entry name" value="MerR_fam"/>
</dbReference>
<dbReference type="PANTHER" id="PTHR30204:SF93">
    <property type="entry name" value="HTH MERR-TYPE DOMAIN-CONTAINING PROTEIN"/>
    <property type="match status" value="1"/>
</dbReference>
<reference evidence="5" key="1">
    <citation type="journal article" date="2019" name="Int. J. Syst. Evol. Microbiol.">
        <title>The Global Catalogue of Microorganisms (GCM) 10K type strain sequencing project: providing services to taxonomists for standard genome sequencing and annotation.</title>
        <authorList>
            <consortium name="The Broad Institute Genomics Platform"/>
            <consortium name="The Broad Institute Genome Sequencing Center for Infectious Disease"/>
            <person name="Wu L."/>
            <person name="Ma J."/>
        </authorList>
    </citation>
    <scope>NUCLEOTIDE SEQUENCE [LARGE SCALE GENOMIC DNA]</scope>
    <source>
        <strain evidence="5">CCM 7043</strain>
    </source>
</reference>
<proteinExistence type="predicted"/>
<dbReference type="PRINTS" id="PR00040">
    <property type="entry name" value="HTHMERR"/>
</dbReference>
<feature type="region of interest" description="Disordered" evidence="2">
    <location>
        <begin position="256"/>
        <end position="285"/>
    </location>
</feature>
<evidence type="ECO:0000313" key="4">
    <source>
        <dbReference type="EMBL" id="MFD2025795.1"/>
    </source>
</evidence>
<dbReference type="RefSeq" id="WP_377197669.1">
    <property type="nucleotide sequence ID" value="NZ_JBHUHF010000001.1"/>
</dbReference>
<keyword evidence="1" id="KW-0238">DNA-binding</keyword>
<feature type="compositionally biased region" description="Basic and acidic residues" evidence="2">
    <location>
        <begin position="263"/>
        <end position="285"/>
    </location>
</feature>
<evidence type="ECO:0000259" key="3">
    <source>
        <dbReference type="PROSITE" id="PS50937"/>
    </source>
</evidence>
<organism evidence="4 5">
    <name type="scientific">Promicromonospora aerolata</name>
    <dbReference type="NCBI Taxonomy" id="195749"/>
    <lineage>
        <taxon>Bacteria</taxon>
        <taxon>Bacillati</taxon>
        <taxon>Actinomycetota</taxon>
        <taxon>Actinomycetes</taxon>
        <taxon>Micrococcales</taxon>
        <taxon>Promicromonosporaceae</taxon>
        <taxon>Promicromonospora</taxon>
    </lineage>
</organism>
<comment type="caution">
    <text evidence="4">The sequence shown here is derived from an EMBL/GenBank/DDBJ whole genome shotgun (WGS) entry which is preliminary data.</text>
</comment>
<evidence type="ECO:0000256" key="2">
    <source>
        <dbReference type="SAM" id="MobiDB-lite"/>
    </source>
</evidence>
<protein>
    <submittedName>
        <fullName evidence="4">MerR family transcriptional regulator</fullName>
    </submittedName>
</protein>
<feature type="domain" description="HTH merR-type" evidence="3">
    <location>
        <begin position="8"/>
        <end position="77"/>
    </location>
</feature>